<organism evidence="2 3">
    <name type="scientific">Rhodococcus opacus</name>
    <name type="common">Nocardia opaca</name>
    <dbReference type="NCBI Taxonomy" id="37919"/>
    <lineage>
        <taxon>Bacteria</taxon>
        <taxon>Bacillati</taxon>
        <taxon>Actinomycetota</taxon>
        <taxon>Actinomycetes</taxon>
        <taxon>Mycobacteriales</taxon>
        <taxon>Nocardiaceae</taxon>
        <taxon>Rhodococcus</taxon>
    </lineage>
</organism>
<dbReference type="Proteomes" id="UP000028488">
    <property type="component" value="Plasmid pPDG3"/>
</dbReference>
<reference evidence="2 3" key="1">
    <citation type="submission" date="2014-07" db="EMBL/GenBank/DDBJ databases">
        <title>Genome Sequence of Rhodococcus opacus Strain R7, a Biodegrader of Mono- and Polycyclic Aromatic Hydrocarbons.</title>
        <authorList>
            <person name="Di Gennaro P."/>
            <person name="Zampolli J."/>
            <person name="Presti I."/>
            <person name="Cappelletti M."/>
            <person name="D'Ursi P."/>
            <person name="Orro A."/>
            <person name="Mezzelani A."/>
            <person name="Milanesi L."/>
        </authorList>
    </citation>
    <scope>NUCLEOTIDE SEQUENCE [LARGE SCALE GENOMIC DNA]</scope>
    <source>
        <strain evidence="2 3">R7</strain>
        <plasmid evidence="2">pPDG3</plasmid>
    </source>
</reference>
<evidence type="ECO:0000313" key="3">
    <source>
        <dbReference type="Proteomes" id="UP000028488"/>
    </source>
</evidence>
<proteinExistence type="predicted"/>
<dbReference type="EMBL" id="CP008950">
    <property type="protein sequence ID" value="AII11241.1"/>
    <property type="molecule type" value="Genomic_DNA"/>
</dbReference>
<sequence length="64" mass="7017">MSGFRLWIGGQRPKSERKNPGFAGSAEFSSQVHRLEAGTDFMTLPACWPQPPQVVFVQLGQVVG</sequence>
<dbReference type="AlphaFoldDB" id="A0A076EZL9"/>
<name>A0A076EZL9_RHOOP</name>
<accession>A0A076EZL9</accession>
<feature type="region of interest" description="Disordered" evidence="1">
    <location>
        <begin position="1"/>
        <end position="24"/>
    </location>
</feature>
<evidence type="ECO:0000313" key="2">
    <source>
        <dbReference type="EMBL" id="AII11241.1"/>
    </source>
</evidence>
<protein>
    <submittedName>
        <fullName evidence="2">Uncharacterized protein</fullName>
    </submittedName>
</protein>
<gene>
    <name evidence="2" type="ORF">EP51_45220</name>
</gene>
<evidence type="ECO:0000256" key="1">
    <source>
        <dbReference type="SAM" id="MobiDB-lite"/>
    </source>
</evidence>
<geneLocation type="plasmid" evidence="2 3">
    <name>pPDG3</name>
</geneLocation>
<keyword evidence="2" id="KW-0614">Plasmid</keyword>